<keyword evidence="2" id="KW-1185">Reference proteome</keyword>
<dbReference type="InterPro" id="IPR009858">
    <property type="entry name" value="DUF1415"/>
</dbReference>
<organism evidence="1 2">
    <name type="scientific">Leptospira montravelensis</name>
    <dbReference type="NCBI Taxonomy" id="2484961"/>
    <lineage>
        <taxon>Bacteria</taxon>
        <taxon>Pseudomonadati</taxon>
        <taxon>Spirochaetota</taxon>
        <taxon>Spirochaetia</taxon>
        <taxon>Leptospirales</taxon>
        <taxon>Leptospiraceae</taxon>
        <taxon>Leptospira</taxon>
    </lineage>
</organism>
<evidence type="ECO:0000313" key="1">
    <source>
        <dbReference type="EMBL" id="TGL02575.1"/>
    </source>
</evidence>
<dbReference type="RefSeq" id="WP_135574572.1">
    <property type="nucleotide sequence ID" value="NZ_RQFN01000026.1"/>
</dbReference>
<comment type="caution">
    <text evidence="1">The sequence shown here is derived from an EMBL/GenBank/DDBJ whole genome shotgun (WGS) entry which is preliminary data.</text>
</comment>
<dbReference type="Proteomes" id="UP000297465">
    <property type="component" value="Unassembled WGS sequence"/>
</dbReference>
<protein>
    <submittedName>
        <fullName evidence="1">DUF1415 domain-containing protein</fullName>
    </submittedName>
</protein>
<gene>
    <name evidence="1" type="ORF">EHQ31_10485</name>
</gene>
<accession>A0ABY2LSQ4</accession>
<evidence type="ECO:0000313" key="2">
    <source>
        <dbReference type="Proteomes" id="UP000297465"/>
    </source>
</evidence>
<reference evidence="2" key="1">
    <citation type="journal article" date="2019" name="PLoS Negl. Trop. Dis.">
        <title>Revisiting the worldwide diversity of Leptospira species in the environment.</title>
        <authorList>
            <person name="Vincent A.T."/>
            <person name="Schiettekatte O."/>
            <person name="Bourhy P."/>
            <person name="Veyrier F.J."/>
            <person name="Picardeau M."/>
        </authorList>
    </citation>
    <scope>NUCLEOTIDE SEQUENCE [LARGE SCALE GENOMIC DNA]</scope>
    <source>
        <strain evidence="2">201800278</strain>
    </source>
</reference>
<sequence>MSQKSPIQNEDEILDKTKNWILKSVIGLNLCPFAKLPFQSNTIRYVISDSKTKKDLLFTLESELKYLSESEPLLTETTLIVHPYVLEDFLDQNDFLDEAELLLNQLALEGVIQIANFHPQFQFADKNINDITNFVGRSPYPTLHLLREDSISKIADTHPNIDSIYKNNRTTFAKLGYDGWKKLGL</sequence>
<name>A0ABY2LSQ4_9LEPT</name>
<dbReference type="Pfam" id="PF07209">
    <property type="entry name" value="DUF1415"/>
    <property type="match status" value="1"/>
</dbReference>
<dbReference type="EMBL" id="RQFO01000014">
    <property type="protein sequence ID" value="TGL02575.1"/>
    <property type="molecule type" value="Genomic_DNA"/>
</dbReference>
<proteinExistence type="predicted"/>